<accession>A0ABU6S3K2</accession>
<comment type="caution">
    <text evidence="8">The sequence shown here is derived from an EMBL/GenBank/DDBJ whole genome shotgun (WGS) entry which is preliminary data.</text>
</comment>
<dbReference type="InterPro" id="IPR036638">
    <property type="entry name" value="HLH_DNA-bd_sf"/>
</dbReference>
<evidence type="ECO:0000256" key="6">
    <source>
        <dbReference type="SAM" id="MobiDB-lite"/>
    </source>
</evidence>
<feature type="domain" description="BHLH" evidence="7">
    <location>
        <begin position="256"/>
        <end position="306"/>
    </location>
</feature>
<dbReference type="InterPro" id="IPR045843">
    <property type="entry name" value="IND-like"/>
</dbReference>
<keyword evidence="2" id="KW-0805">Transcription regulation</keyword>
<name>A0ABU6S3K2_9FABA</name>
<organism evidence="8 9">
    <name type="scientific">Stylosanthes scabra</name>
    <dbReference type="NCBI Taxonomy" id="79078"/>
    <lineage>
        <taxon>Eukaryota</taxon>
        <taxon>Viridiplantae</taxon>
        <taxon>Streptophyta</taxon>
        <taxon>Embryophyta</taxon>
        <taxon>Tracheophyta</taxon>
        <taxon>Spermatophyta</taxon>
        <taxon>Magnoliopsida</taxon>
        <taxon>eudicotyledons</taxon>
        <taxon>Gunneridae</taxon>
        <taxon>Pentapetalae</taxon>
        <taxon>rosids</taxon>
        <taxon>fabids</taxon>
        <taxon>Fabales</taxon>
        <taxon>Fabaceae</taxon>
        <taxon>Papilionoideae</taxon>
        <taxon>50 kb inversion clade</taxon>
        <taxon>dalbergioids sensu lato</taxon>
        <taxon>Dalbergieae</taxon>
        <taxon>Pterocarpus clade</taxon>
        <taxon>Stylosanthes</taxon>
    </lineage>
</organism>
<keyword evidence="9" id="KW-1185">Reference proteome</keyword>
<dbReference type="EMBL" id="JASCZI010060417">
    <property type="protein sequence ID" value="MED6130388.1"/>
    <property type="molecule type" value="Genomic_DNA"/>
</dbReference>
<keyword evidence="3" id="KW-0238">DNA-binding</keyword>
<dbReference type="PANTHER" id="PTHR16223">
    <property type="entry name" value="TRANSCRIPTION FACTOR BHLH83-RELATED"/>
    <property type="match status" value="1"/>
</dbReference>
<sequence length="334" mass="37448">MDSSSRFHQQQQLNSSSPSSSGLLRFRSAPSSVIEQLHQVEGSCSSSQQAERSSFLRFLNNSSDEAASASASASFRDFQDNNNKPPLPPPHHRHHNHSASSADLPRQSSFPAPHFSFHNNNGYDTTSVTKGVGNYSSEQAGELSLSTMNNQISFSSSKSHSSSSATATNNNNGGLFLNYDFWNETSYKRNDPNRIHKLIFDANQNEEFENNKVVVHTISHQLSFPKVASEMFGMENMIHFPLSDSVPCRIRAKRGCATHPRSIAERVRRTRISERMRKLQELVPNMDKQASTADMLDMAVAYIKDLQKQFKNLSDRKAKCKCIRMQKSDPSKNS</sequence>
<dbReference type="SMART" id="SM00353">
    <property type="entry name" value="HLH"/>
    <property type="match status" value="1"/>
</dbReference>
<evidence type="ECO:0000256" key="1">
    <source>
        <dbReference type="ARBA" id="ARBA00004123"/>
    </source>
</evidence>
<evidence type="ECO:0000313" key="9">
    <source>
        <dbReference type="Proteomes" id="UP001341840"/>
    </source>
</evidence>
<feature type="region of interest" description="Disordered" evidence="6">
    <location>
        <begin position="1"/>
        <end position="27"/>
    </location>
</feature>
<gene>
    <name evidence="8" type="ORF">PIB30_000898</name>
</gene>
<comment type="subcellular location">
    <subcellularLocation>
        <location evidence="1">Nucleus</location>
    </subcellularLocation>
</comment>
<dbReference type="PROSITE" id="PS50888">
    <property type="entry name" value="BHLH"/>
    <property type="match status" value="1"/>
</dbReference>
<proteinExistence type="predicted"/>
<protein>
    <recommendedName>
        <fullName evidence="7">BHLH domain-containing protein</fullName>
    </recommendedName>
</protein>
<evidence type="ECO:0000256" key="3">
    <source>
        <dbReference type="ARBA" id="ARBA00023125"/>
    </source>
</evidence>
<feature type="compositionally biased region" description="Low complexity" evidence="6">
    <location>
        <begin position="9"/>
        <end position="21"/>
    </location>
</feature>
<keyword evidence="5" id="KW-0539">Nucleus</keyword>
<dbReference type="PANTHER" id="PTHR16223:SF125">
    <property type="entry name" value="OS08G0506700 PROTEIN"/>
    <property type="match status" value="1"/>
</dbReference>
<evidence type="ECO:0000256" key="5">
    <source>
        <dbReference type="ARBA" id="ARBA00023242"/>
    </source>
</evidence>
<evidence type="ECO:0000256" key="2">
    <source>
        <dbReference type="ARBA" id="ARBA00023015"/>
    </source>
</evidence>
<reference evidence="8 9" key="1">
    <citation type="journal article" date="2023" name="Plants (Basel)">
        <title>Bridging the Gap: Combining Genomics and Transcriptomics Approaches to Understand Stylosanthes scabra, an Orphan Legume from the Brazilian Caatinga.</title>
        <authorList>
            <person name="Ferreira-Neto J.R.C."/>
            <person name="da Silva M.D."/>
            <person name="Binneck E."/>
            <person name="de Melo N.F."/>
            <person name="da Silva R.H."/>
            <person name="de Melo A.L.T.M."/>
            <person name="Pandolfi V."/>
            <person name="Bustamante F.O."/>
            <person name="Brasileiro-Vidal A.C."/>
            <person name="Benko-Iseppon A.M."/>
        </authorList>
    </citation>
    <scope>NUCLEOTIDE SEQUENCE [LARGE SCALE GENOMIC DNA]</scope>
    <source>
        <tissue evidence="8">Leaves</tissue>
    </source>
</reference>
<dbReference type="Proteomes" id="UP001341840">
    <property type="component" value="Unassembled WGS sequence"/>
</dbReference>
<feature type="compositionally biased region" description="Polar residues" evidence="6">
    <location>
        <begin position="98"/>
        <end position="110"/>
    </location>
</feature>
<evidence type="ECO:0000259" key="7">
    <source>
        <dbReference type="PROSITE" id="PS50888"/>
    </source>
</evidence>
<dbReference type="Pfam" id="PF00010">
    <property type="entry name" value="HLH"/>
    <property type="match status" value="1"/>
</dbReference>
<feature type="region of interest" description="Disordered" evidence="6">
    <location>
        <begin position="70"/>
        <end position="122"/>
    </location>
</feature>
<dbReference type="InterPro" id="IPR011598">
    <property type="entry name" value="bHLH_dom"/>
</dbReference>
<keyword evidence="4" id="KW-0804">Transcription</keyword>
<dbReference type="SUPFAM" id="SSF47459">
    <property type="entry name" value="HLH, helix-loop-helix DNA-binding domain"/>
    <property type="match status" value="1"/>
</dbReference>
<evidence type="ECO:0000313" key="8">
    <source>
        <dbReference type="EMBL" id="MED6130388.1"/>
    </source>
</evidence>
<evidence type="ECO:0000256" key="4">
    <source>
        <dbReference type="ARBA" id="ARBA00023163"/>
    </source>
</evidence>
<dbReference type="Gene3D" id="4.10.280.10">
    <property type="entry name" value="Helix-loop-helix DNA-binding domain"/>
    <property type="match status" value="1"/>
</dbReference>